<dbReference type="EMBL" id="SODV01000002">
    <property type="protein sequence ID" value="TDW96844.1"/>
    <property type="molecule type" value="Genomic_DNA"/>
</dbReference>
<feature type="domain" description="ABC-2 type transporter transmembrane" evidence="6">
    <location>
        <begin position="11"/>
        <end position="180"/>
    </location>
</feature>
<feature type="transmembrane region" description="Helical" evidence="5">
    <location>
        <begin position="136"/>
        <end position="159"/>
    </location>
</feature>
<evidence type="ECO:0000256" key="5">
    <source>
        <dbReference type="SAM" id="Phobius"/>
    </source>
</evidence>
<accession>A0A4R8DHV5</accession>
<dbReference type="Pfam" id="PF01061">
    <property type="entry name" value="ABC2_membrane"/>
    <property type="match status" value="1"/>
</dbReference>
<dbReference type="Proteomes" id="UP000294498">
    <property type="component" value="Unassembled WGS sequence"/>
</dbReference>
<keyword evidence="2 5" id="KW-0812">Transmembrane</keyword>
<dbReference type="RefSeq" id="WP_133998006.1">
    <property type="nucleotide sequence ID" value="NZ_SODV01000002.1"/>
</dbReference>
<comment type="caution">
    <text evidence="7">The sequence shown here is derived from an EMBL/GenBank/DDBJ whole genome shotgun (WGS) entry which is preliminary data.</text>
</comment>
<protein>
    <submittedName>
        <fullName evidence="7">ABC-2 type transport system permease protein</fullName>
    </submittedName>
</protein>
<dbReference type="OrthoDB" id="5116867at2"/>
<name>A0A4R8DHV5_9BACT</name>
<keyword evidence="4 5" id="KW-0472">Membrane</keyword>
<proteinExistence type="predicted"/>
<dbReference type="GO" id="GO:0140359">
    <property type="term" value="F:ABC-type transporter activity"/>
    <property type="evidence" value="ECO:0007669"/>
    <property type="project" value="InterPro"/>
</dbReference>
<feature type="transmembrane region" description="Helical" evidence="5">
    <location>
        <begin position="28"/>
        <end position="46"/>
    </location>
</feature>
<keyword evidence="3 5" id="KW-1133">Transmembrane helix</keyword>
<keyword evidence="8" id="KW-1185">Reference proteome</keyword>
<dbReference type="InterPro" id="IPR013525">
    <property type="entry name" value="ABC2_TM"/>
</dbReference>
<feature type="transmembrane region" description="Helical" evidence="5">
    <location>
        <begin position="221"/>
        <end position="240"/>
    </location>
</feature>
<feature type="transmembrane region" description="Helical" evidence="5">
    <location>
        <begin position="103"/>
        <end position="124"/>
    </location>
</feature>
<dbReference type="GO" id="GO:0043190">
    <property type="term" value="C:ATP-binding cassette (ABC) transporter complex"/>
    <property type="evidence" value="ECO:0007669"/>
    <property type="project" value="InterPro"/>
</dbReference>
<evidence type="ECO:0000256" key="3">
    <source>
        <dbReference type="ARBA" id="ARBA00022989"/>
    </source>
</evidence>
<gene>
    <name evidence="7" type="ORF">EDB95_4680</name>
</gene>
<comment type="subcellular location">
    <subcellularLocation>
        <location evidence="1">Membrane</location>
        <topology evidence="1">Multi-pass membrane protein</topology>
    </subcellularLocation>
</comment>
<feature type="transmembrane region" description="Helical" evidence="5">
    <location>
        <begin position="52"/>
        <end position="72"/>
    </location>
</feature>
<dbReference type="InterPro" id="IPR000412">
    <property type="entry name" value="ABC_2_transport"/>
</dbReference>
<evidence type="ECO:0000313" key="7">
    <source>
        <dbReference type="EMBL" id="TDW96844.1"/>
    </source>
</evidence>
<organism evidence="7 8">
    <name type="scientific">Dinghuibacter silviterrae</name>
    <dbReference type="NCBI Taxonomy" id="1539049"/>
    <lineage>
        <taxon>Bacteria</taxon>
        <taxon>Pseudomonadati</taxon>
        <taxon>Bacteroidota</taxon>
        <taxon>Chitinophagia</taxon>
        <taxon>Chitinophagales</taxon>
        <taxon>Chitinophagaceae</taxon>
        <taxon>Dinghuibacter</taxon>
    </lineage>
</organism>
<dbReference type="InterPro" id="IPR052902">
    <property type="entry name" value="ABC-2_transporter"/>
</dbReference>
<reference evidence="7 8" key="1">
    <citation type="submission" date="2019-03" db="EMBL/GenBank/DDBJ databases">
        <title>Genomic Encyclopedia of Type Strains, Phase IV (KMG-IV): sequencing the most valuable type-strain genomes for metagenomic binning, comparative biology and taxonomic classification.</title>
        <authorList>
            <person name="Goeker M."/>
        </authorList>
    </citation>
    <scope>NUCLEOTIDE SEQUENCE [LARGE SCALE GENOMIC DNA]</scope>
    <source>
        <strain evidence="7 8">DSM 100059</strain>
    </source>
</reference>
<dbReference type="PIRSF" id="PIRSF006648">
    <property type="entry name" value="DrrB"/>
    <property type="match status" value="1"/>
</dbReference>
<dbReference type="AlphaFoldDB" id="A0A4R8DHV5"/>
<sequence length="248" mass="26995">MTPIPSTSTVLRTLLRADMLTQWRNRRAFLLSLLVPVVILISWKSLVDKMGAAYALSTSITIGVAASCLIGYSNAIARDRDKGVFQRLRVAPVPAWTVMGSRLIVQLITILITTIAVYLVGFYVDHIQITLQGYLLGLVAALTAALVYLCLGQMIVGLIKNPETVNSTTRLVYLVFIMVGLFGEMGALGNDMKVVTQWSPYGTVKRVLGASMQPGAWNTGVTQAILVAVGYALVFAAVGIKKFRWDSR</sequence>
<feature type="transmembrane region" description="Helical" evidence="5">
    <location>
        <begin position="171"/>
        <end position="189"/>
    </location>
</feature>
<dbReference type="PANTHER" id="PTHR43027:SF1">
    <property type="entry name" value="DOXORUBICIN RESISTANCE ABC TRANSPORTER PERMEASE PROTEIN DRRC-RELATED"/>
    <property type="match status" value="1"/>
</dbReference>
<dbReference type="PANTHER" id="PTHR43027">
    <property type="entry name" value="DOXORUBICIN RESISTANCE ABC TRANSPORTER PERMEASE PROTEIN DRRC-RELATED"/>
    <property type="match status" value="1"/>
</dbReference>
<evidence type="ECO:0000259" key="6">
    <source>
        <dbReference type="Pfam" id="PF01061"/>
    </source>
</evidence>
<evidence type="ECO:0000256" key="2">
    <source>
        <dbReference type="ARBA" id="ARBA00022692"/>
    </source>
</evidence>
<evidence type="ECO:0000256" key="4">
    <source>
        <dbReference type="ARBA" id="ARBA00023136"/>
    </source>
</evidence>
<evidence type="ECO:0000313" key="8">
    <source>
        <dbReference type="Proteomes" id="UP000294498"/>
    </source>
</evidence>
<evidence type="ECO:0000256" key="1">
    <source>
        <dbReference type="ARBA" id="ARBA00004141"/>
    </source>
</evidence>